<dbReference type="EMBL" id="CYPS01000064">
    <property type="protein sequence ID" value="CUH45299.1"/>
    <property type="molecule type" value="Genomic_DNA"/>
</dbReference>
<name>A0A0P1EHT0_9RHOB</name>
<reference evidence="2 3" key="1">
    <citation type="submission" date="2015-09" db="EMBL/GenBank/DDBJ databases">
        <authorList>
            <consortium name="Swine Surveillance"/>
        </authorList>
    </citation>
    <scope>NUCLEOTIDE SEQUENCE [LARGE SCALE GENOMIC DNA]</scope>
    <source>
        <strain evidence="2 3">CECT 4292</strain>
        <strain evidence="1">CECT 4293</strain>
    </source>
</reference>
<evidence type="ECO:0000313" key="2">
    <source>
        <dbReference type="EMBL" id="CUH49993.1"/>
    </source>
</evidence>
<organism evidence="2 3">
    <name type="scientific">Ruegeria atlantica</name>
    <dbReference type="NCBI Taxonomy" id="81569"/>
    <lineage>
        <taxon>Bacteria</taxon>
        <taxon>Pseudomonadati</taxon>
        <taxon>Pseudomonadota</taxon>
        <taxon>Alphaproteobacteria</taxon>
        <taxon>Rhodobacterales</taxon>
        <taxon>Roseobacteraceae</taxon>
        <taxon>Ruegeria</taxon>
    </lineage>
</organism>
<dbReference type="Proteomes" id="UP000050786">
    <property type="component" value="Unassembled WGS sequence"/>
</dbReference>
<evidence type="ECO:0000313" key="3">
    <source>
        <dbReference type="Proteomes" id="UP000050783"/>
    </source>
</evidence>
<gene>
    <name evidence="2" type="ORF">RUA4292_04194</name>
    <name evidence="1" type="ORF">RUM4293_04210</name>
</gene>
<keyword evidence="4" id="KW-1185">Reference proteome</keyword>
<sequence>MRNVLKRLRSLWPARPEQTPEEATETALLVYPRCC</sequence>
<dbReference type="EMBL" id="CYPU01000071">
    <property type="protein sequence ID" value="CUH49993.1"/>
    <property type="molecule type" value="Genomic_DNA"/>
</dbReference>
<accession>A0A0P1EHT0</accession>
<protein>
    <submittedName>
        <fullName evidence="2">Uncharacterized protein</fullName>
    </submittedName>
</protein>
<evidence type="ECO:0000313" key="1">
    <source>
        <dbReference type="EMBL" id="CUH45299.1"/>
    </source>
</evidence>
<dbReference type="Proteomes" id="UP000050783">
    <property type="component" value="Unassembled WGS sequence"/>
</dbReference>
<reference evidence="4" key="2">
    <citation type="submission" date="2015-09" db="EMBL/GenBank/DDBJ databases">
        <authorList>
            <person name="Rodrigo-Torres L."/>
            <person name="Arahal D.R."/>
        </authorList>
    </citation>
    <scope>NUCLEOTIDE SEQUENCE [LARGE SCALE GENOMIC DNA]</scope>
    <source>
        <strain evidence="4">CECT 4293</strain>
    </source>
</reference>
<evidence type="ECO:0000313" key="4">
    <source>
        <dbReference type="Proteomes" id="UP000050786"/>
    </source>
</evidence>
<dbReference type="AlphaFoldDB" id="A0A0P1EHT0"/>
<proteinExistence type="predicted"/>